<evidence type="ECO:0000256" key="1">
    <source>
        <dbReference type="SAM" id="Coils"/>
    </source>
</evidence>
<name>A0A6C0IW40_9ZZZZ</name>
<feature type="transmembrane region" description="Helical" evidence="2">
    <location>
        <begin position="95"/>
        <end position="112"/>
    </location>
</feature>
<protein>
    <submittedName>
        <fullName evidence="3">Uncharacterized protein</fullName>
    </submittedName>
</protein>
<evidence type="ECO:0000313" key="3">
    <source>
        <dbReference type="EMBL" id="QHT97534.1"/>
    </source>
</evidence>
<dbReference type="AlphaFoldDB" id="A0A6C0IW40"/>
<keyword evidence="2" id="KW-0472">Membrane</keyword>
<feature type="coiled-coil region" evidence="1">
    <location>
        <begin position="34"/>
        <end position="61"/>
    </location>
</feature>
<keyword evidence="2" id="KW-1133">Transmembrane helix</keyword>
<proteinExistence type="predicted"/>
<sequence length="444" mass="53189">MSERNLFNQLIIEKNYIDDKPRRKMWEFGLKFGMQNLEIEKKKSDNKKQKLKKKIEIEKKNKKTKFDILNNHRYIDNSDKDTKKRIYYNIIENDTQILSILLYILMIIHIIYKACLTFKTNVNLNDIKQNNQMITKYLNKIRKGLLKLNIDITKNLPYSLVDIIKYYHNQSINYYKQYVYIYNVDYNNNDLDKHYYKNVPVFQCNDNTNNYENSILDKNMSRYLSNIEYQKEKFNFYQTICQPLNISDDLKTISFYNNQRMGNKLDNRFSICRNGKGSSSQPEYNYVVNTDVNQQIKYNKDIYLPKFLGDKYISYNDSIIAGLNKNPIDIYTKLFIDEKVWCPPPPEQGDLDIDKQIKKLEKLRNRLFMVINKQLNLINRIKVNLKENSIATLFKTVGNDLELYRNLNNIFNNLGINLLDNITKQLKYNCSYNFKKETINIKCK</sequence>
<accession>A0A6C0IW40</accession>
<keyword evidence="2" id="KW-0812">Transmembrane</keyword>
<dbReference type="EMBL" id="MN740279">
    <property type="protein sequence ID" value="QHT97534.1"/>
    <property type="molecule type" value="Genomic_DNA"/>
</dbReference>
<evidence type="ECO:0000256" key="2">
    <source>
        <dbReference type="SAM" id="Phobius"/>
    </source>
</evidence>
<keyword evidence="1" id="KW-0175">Coiled coil</keyword>
<organism evidence="3">
    <name type="scientific">viral metagenome</name>
    <dbReference type="NCBI Taxonomy" id="1070528"/>
    <lineage>
        <taxon>unclassified sequences</taxon>
        <taxon>metagenomes</taxon>
        <taxon>organismal metagenomes</taxon>
    </lineage>
</organism>
<reference evidence="3" key="1">
    <citation type="journal article" date="2020" name="Nature">
        <title>Giant virus diversity and host interactions through global metagenomics.</title>
        <authorList>
            <person name="Schulz F."/>
            <person name="Roux S."/>
            <person name="Paez-Espino D."/>
            <person name="Jungbluth S."/>
            <person name="Walsh D.A."/>
            <person name="Denef V.J."/>
            <person name="McMahon K.D."/>
            <person name="Konstantinidis K.T."/>
            <person name="Eloe-Fadrosh E.A."/>
            <person name="Kyrpides N.C."/>
            <person name="Woyke T."/>
        </authorList>
    </citation>
    <scope>NUCLEOTIDE SEQUENCE</scope>
    <source>
        <strain evidence="3">GVMAG-M-3300025138-11</strain>
    </source>
</reference>